<dbReference type="RefSeq" id="WP_042279342.1">
    <property type="nucleotide sequence ID" value="NZ_BBML01000006.1"/>
</dbReference>
<dbReference type="GO" id="GO:0004733">
    <property type="term" value="F:pyridoxamine phosphate oxidase activity"/>
    <property type="evidence" value="ECO:0007669"/>
    <property type="project" value="UniProtKB-UniRule"/>
</dbReference>
<dbReference type="UniPathway" id="UPA01068">
    <property type="reaction ID" value="UER00304"/>
</dbReference>
<dbReference type="NCBIfam" id="TIGR00558">
    <property type="entry name" value="pdxH"/>
    <property type="match status" value="1"/>
</dbReference>
<feature type="binding site" evidence="6">
    <location>
        <begin position="9"/>
        <end position="12"/>
    </location>
    <ligand>
        <name>substrate</name>
    </ligand>
</feature>
<comment type="pathway">
    <text evidence="5">Cofactor metabolism; pyridoxal 5'-phosphate salvage; pyridoxal 5'-phosphate from pyridoxamine 5'-phosphate: step 1/1.</text>
</comment>
<dbReference type="PANTHER" id="PTHR10851:SF0">
    <property type="entry name" value="PYRIDOXINE-5'-PHOSPHATE OXIDASE"/>
    <property type="match status" value="1"/>
</dbReference>
<feature type="binding site" evidence="5 6">
    <location>
        <position position="125"/>
    </location>
    <ligand>
        <name>substrate</name>
    </ligand>
</feature>
<evidence type="ECO:0000256" key="4">
    <source>
        <dbReference type="ARBA" id="ARBA00023002"/>
    </source>
</evidence>
<sequence>MKTELHDLRKNYQKSELIESDVTNNPFLLFKEWFEMAKEHPKIEEANAMSIATLGSDGFPKNRIVLLKEILDNGFVFYTNYESEKSKAIKNYQKGCLHFFWPALEKQIIIKVTISKVSKEHSENYFKKRPRESQLGAWASEQSSQIASREHLEYKLKTVRERFENTSKIPMPEFWGGFICKPYSFEFWQGRPNRLHDRLLFEQVDSIWEMKRLQP</sequence>
<evidence type="ECO:0000259" key="8">
    <source>
        <dbReference type="Pfam" id="PF01243"/>
    </source>
</evidence>
<dbReference type="Pfam" id="PF10590">
    <property type="entry name" value="PNP_phzG_C"/>
    <property type="match status" value="1"/>
</dbReference>
<dbReference type="InterPro" id="IPR000659">
    <property type="entry name" value="Pyridox_Oxase"/>
</dbReference>
<dbReference type="InterPro" id="IPR011576">
    <property type="entry name" value="Pyridox_Oxase_N"/>
</dbReference>
<accession>A0A090Q3R7</accession>
<evidence type="ECO:0000256" key="6">
    <source>
        <dbReference type="PIRSR" id="PIRSR000190-1"/>
    </source>
</evidence>
<evidence type="ECO:0000259" key="9">
    <source>
        <dbReference type="Pfam" id="PF10590"/>
    </source>
</evidence>
<feature type="binding site" evidence="5 6">
    <location>
        <position position="68"/>
    </location>
    <ligand>
        <name>substrate</name>
    </ligand>
</feature>
<dbReference type="GO" id="GO:0008615">
    <property type="term" value="P:pyridoxine biosynthetic process"/>
    <property type="evidence" value="ECO:0007669"/>
    <property type="project" value="UniProtKB-UniRule"/>
</dbReference>
<comment type="caution">
    <text evidence="5">Lacks conserved residue(s) required for the propagation of feature annotation.</text>
</comment>
<evidence type="ECO:0000256" key="1">
    <source>
        <dbReference type="ARBA" id="ARBA00007301"/>
    </source>
</evidence>
<comment type="subunit">
    <text evidence="5">Homodimer.</text>
</comment>
<keyword evidence="4 5" id="KW-0560">Oxidoreductase</keyword>
<proteinExistence type="inferred from homology"/>
<evidence type="ECO:0000256" key="7">
    <source>
        <dbReference type="PIRSR" id="PIRSR000190-2"/>
    </source>
</evidence>
<name>A0A090Q3R7_9FLAO</name>
<dbReference type="NCBIfam" id="NF004231">
    <property type="entry name" value="PRK05679.1"/>
    <property type="match status" value="1"/>
</dbReference>
<dbReference type="InterPro" id="IPR019576">
    <property type="entry name" value="Pyridoxamine_oxidase_dimer_C"/>
</dbReference>
<evidence type="ECO:0000256" key="3">
    <source>
        <dbReference type="ARBA" id="ARBA00022643"/>
    </source>
</evidence>
<reference evidence="10" key="1">
    <citation type="journal article" date="2014" name="Genome Announc.">
        <title>Draft Genome Sequences of Marine Flavobacterium Nonlabens Strains NR17, NR24, NR27, NR32, NR33, and Ara13.</title>
        <authorList>
            <person name="Nakanishi M."/>
            <person name="Meirelles P."/>
            <person name="Suzuki R."/>
            <person name="Takatani N."/>
            <person name="Mino S."/>
            <person name="Suda W."/>
            <person name="Oshima K."/>
            <person name="Hattori M."/>
            <person name="Ohkuma M."/>
            <person name="Hosokawa M."/>
            <person name="Miyashita K."/>
            <person name="Thompson F.L."/>
            <person name="Niwa A."/>
            <person name="Sawabe T."/>
            <person name="Sawabe T."/>
        </authorList>
    </citation>
    <scope>NUCLEOTIDE SEQUENCE [LARGE SCALE GENOMIC DNA]</scope>
    <source>
        <strain evidence="10">JCM 19294</strain>
    </source>
</reference>
<feature type="binding site" evidence="5 7">
    <location>
        <begin position="63"/>
        <end position="68"/>
    </location>
    <ligand>
        <name>FMN</name>
        <dbReference type="ChEBI" id="CHEBI:58210"/>
    </ligand>
</feature>
<feature type="binding site" evidence="5 7">
    <location>
        <begin position="78"/>
        <end position="79"/>
    </location>
    <ligand>
        <name>FMN</name>
        <dbReference type="ChEBI" id="CHEBI:58210"/>
    </ligand>
</feature>
<evidence type="ECO:0000256" key="5">
    <source>
        <dbReference type="HAMAP-Rule" id="MF_01629"/>
    </source>
</evidence>
<comment type="pathway">
    <text evidence="5">Cofactor metabolism; pyridoxal 5'-phosphate salvage; pyridoxal 5'-phosphate from pyridoxine 5'-phosphate: step 1/1.</text>
</comment>
<dbReference type="InterPro" id="IPR019740">
    <property type="entry name" value="Pyridox_Oxase_CS"/>
</dbReference>
<feature type="domain" description="Pyridoxine 5'-phosphate oxidase dimerisation C-terminal" evidence="9">
    <location>
        <begin position="175"/>
        <end position="215"/>
    </location>
</feature>
<comment type="function">
    <text evidence="5">Catalyzes the oxidation of either pyridoxine 5'-phosphate (PNP) or pyridoxamine 5'-phosphate (PMP) into pyridoxal 5'-phosphate (PLP).</text>
</comment>
<feature type="binding site" evidence="5 7">
    <location>
        <position position="107"/>
    </location>
    <ligand>
        <name>FMN</name>
        <dbReference type="ChEBI" id="CHEBI:58210"/>
    </ligand>
</feature>
<dbReference type="GO" id="GO:0010181">
    <property type="term" value="F:FMN binding"/>
    <property type="evidence" value="ECO:0007669"/>
    <property type="project" value="UniProtKB-UniRule"/>
</dbReference>
<keyword evidence="3 5" id="KW-0288">FMN</keyword>
<dbReference type="Pfam" id="PF01243">
    <property type="entry name" value="PNPOx_N"/>
    <property type="match status" value="1"/>
</dbReference>
<feature type="binding site" evidence="5 7">
    <location>
        <position position="85"/>
    </location>
    <ligand>
        <name>FMN</name>
        <dbReference type="ChEBI" id="CHEBI:58210"/>
    </ligand>
</feature>
<feature type="binding site" evidence="5 6">
    <location>
        <position position="133"/>
    </location>
    <ligand>
        <name>substrate</name>
    </ligand>
</feature>
<dbReference type="EC" id="1.4.3.5" evidence="5"/>
<dbReference type="PROSITE" id="PS01064">
    <property type="entry name" value="PYRIDOX_OXIDASE"/>
    <property type="match status" value="1"/>
</dbReference>
<dbReference type="AlphaFoldDB" id="A0A090Q3R7"/>
<comment type="cofactor">
    <cofactor evidence="5 7">
        <name>FMN</name>
        <dbReference type="ChEBI" id="CHEBI:58210"/>
    </cofactor>
    <text evidence="5 7">Binds 1 FMN per subunit.</text>
</comment>
<comment type="catalytic activity">
    <reaction evidence="5">
        <text>pyridoxamine 5'-phosphate + O2 + H2O = pyridoxal 5'-phosphate + H2O2 + NH4(+)</text>
        <dbReference type="Rhea" id="RHEA:15817"/>
        <dbReference type="ChEBI" id="CHEBI:15377"/>
        <dbReference type="ChEBI" id="CHEBI:15379"/>
        <dbReference type="ChEBI" id="CHEBI:16240"/>
        <dbReference type="ChEBI" id="CHEBI:28938"/>
        <dbReference type="ChEBI" id="CHEBI:58451"/>
        <dbReference type="ChEBI" id="CHEBI:597326"/>
        <dbReference type="EC" id="1.4.3.5"/>
    </reaction>
</comment>
<dbReference type="PIRSF" id="PIRSF000190">
    <property type="entry name" value="Pyd_amn-ph_oxd"/>
    <property type="match status" value="1"/>
</dbReference>
<keyword evidence="2 5" id="KW-0285">Flavoprotein</keyword>
<comment type="catalytic activity">
    <reaction evidence="5">
        <text>pyridoxine 5'-phosphate + O2 = pyridoxal 5'-phosphate + H2O2</text>
        <dbReference type="Rhea" id="RHEA:15149"/>
        <dbReference type="ChEBI" id="CHEBI:15379"/>
        <dbReference type="ChEBI" id="CHEBI:16240"/>
        <dbReference type="ChEBI" id="CHEBI:58589"/>
        <dbReference type="ChEBI" id="CHEBI:597326"/>
        <dbReference type="EC" id="1.4.3.5"/>
    </reaction>
</comment>
<protein>
    <recommendedName>
        <fullName evidence="5">Pyridoxine/pyridoxamine 5'-phosphate oxidase</fullName>
        <ecNumber evidence="5">1.4.3.5</ecNumber>
    </recommendedName>
    <alternativeName>
        <fullName evidence="5">PNP/PMP oxidase</fullName>
        <shortName evidence="5">PNPOx</shortName>
    </alternativeName>
    <alternativeName>
        <fullName evidence="5">Pyridoxal 5'-phosphate synthase</fullName>
    </alternativeName>
</protein>
<gene>
    <name evidence="5" type="primary">pdxH</name>
    <name evidence="10" type="ORF">JCM19294_166</name>
</gene>
<evidence type="ECO:0000313" key="10">
    <source>
        <dbReference type="EMBL" id="GAK97630.1"/>
    </source>
</evidence>
<feature type="binding site" evidence="5 7">
    <location>
        <begin position="142"/>
        <end position="143"/>
    </location>
    <ligand>
        <name>FMN</name>
        <dbReference type="ChEBI" id="CHEBI:58210"/>
    </ligand>
</feature>
<dbReference type="eggNOG" id="COG0259">
    <property type="taxonomic scope" value="Bacteria"/>
</dbReference>
<dbReference type="Gene3D" id="2.30.110.10">
    <property type="entry name" value="Electron Transport, Fmn-binding Protein, Chain A"/>
    <property type="match status" value="1"/>
</dbReference>
<keyword evidence="5" id="KW-0664">Pyridoxine biosynthesis</keyword>
<organism evidence="10 11">
    <name type="scientific">Nonlabens tegetincola</name>
    <dbReference type="NCBI Taxonomy" id="323273"/>
    <lineage>
        <taxon>Bacteria</taxon>
        <taxon>Pseudomonadati</taxon>
        <taxon>Bacteroidota</taxon>
        <taxon>Flavobacteriia</taxon>
        <taxon>Flavobacteriales</taxon>
        <taxon>Flavobacteriaceae</taxon>
        <taxon>Nonlabens</taxon>
    </lineage>
</organism>
<feature type="binding site" evidence="5 6">
    <location>
        <begin position="194"/>
        <end position="196"/>
    </location>
    <ligand>
        <name>substrate</name>
    </ligand>
</feature>
<feature type="domain" description="Pyridoxamine 5'-phosphate oxidase N-terminal" evidence="8">
    <location>
        <begin position="43"/>
        <end position="161"/>
    </location>
</feature>
<evidence type="ECO:0000256" key="2">
    <source>
        <dbReference type="ARBA" id="ARBA00022630"/>
    </source>
</evidence>
<dbReference type="HAMAP" id="MF_01629">
    <property type="entry name" value="PdxH"/>
    <property type="match status" value="1"/>
</dbReference>
<dbReference type="SUPFAM" id="SSF50475">
    <property type="entry name" value="FMN-binding split barrel"/>
    <property type="match status" value="1"/>
</dbReference>
<feature type="binding site" evidence="5 7">
    <location>
        <position position="188"/>
    </location>
    <ligand>
        <name>FMN</name>
        <dbReference type="ChEBI" id="CHEBI:58210"/>
    </ligand>
</feature>
<dbReference type="Proteomes" id="UP000029221">
    <property type="component" value="Unassembled WGS sequence"/>
</dbReference>
<dbReference type="InterPro" id="IPR012349">
    <property type="entry name" value="Split_barrel_FMN-bd"/>
</dbReference>
<dbReference type="EMBL" id="BBML01000006">
    <property type="protein sequence ID" value="GAK97630.1"/>
    <property type="molecule type" value="Genomic_DNA"/>
</dbReference>
<evidence type="ECO:0000313" key="11">
    <source>
        <dbReference type="Proteomes" id="UP000029221"/>
    </source>
</evidence>
<feature type="binding site" evidence="5 6">
    <location>
        <position position="129"/>
    </location>
    <ligand>
        <name>substrate</name>
    </ligand>
</feature>
<feature type="binding site" evidence="5 7">
    <location>
        <position position="198"/>
    </location>
    <ligand>
        <name>FMN</name>
        <dbReference type="ChEBI" id="CHEBI:58210"/>
    </ligand>
</feature>
<keyword evidence="11" id="KW-1185">Reference proteome</keyword>
<dbReference type="PANTHER" id="PTHR10851">
    <property type="entry name" value="PYRIDOXINE-5-PHOSPHATE OXIDASE"/>
    <property type="match status" value="1"/>
</dbReference>
<comment type="caution">
    <text evidence="10">The sequence shown here is derived from an EMBL/GenBank/DDBJ whole genome shotgun (WGS) entry which is preliminary data.</text>
</comment>
<comment type="similarity">
    <text evidence="1 5">Belongs to the pyridoxamine 5'-phosphate oxidase family.</text>
</comment>